<dbReference type="SUPFAM" id="SSF56954">
    <property type="entry name" value="Outer membrane efflux proteins (OEP)"/>
    <property type="match status" value="1"/>
</dbReference>
<dbReference type="HOGENOM" id="CLU_012817_13_3_10"/>
<dbReference type="PANTHER" id="PTHR30203:SF33">
    <property type="entry name" value="BLR4455 PROTEIN"/>
    <property type="match status" value="1"/>
</dbReference>
<reference evidence="3 4" key="1">
    <citation type="submission" date="2011-08" db="EMBL/GenBank/DDBJ databases">
        <title>The Genome Sequence of Prevotella sp. oral taxon 302 str. F0323.</title>
        <authorList>
            <consortium name="The Broad Institute Genome Sequencing Platform"/>
            <person name="Earl A."/>
            <person name="Ward D."/>
            <person name="Feldgarden M."/>
            <person name="Gevers D."/>
            <person name="Izard J."/>
            <person name="Blanton J.M."/>
            <person name="Baranova O.V."/>
            <person name="Tanner A.C."/>
            <person name="Dewhirst F.E."/>
            <person name="Young S.K."/>
            <person name="Zeng Q."/>
            <person name="Gargeya S."/>
            <person name="Fitzgerald M."/>
            <person name="Haas B."/>
            <person name="Abouelleil A."/>
            <person name="Alvarado L."/>
            <person name="Arachchi H.M."/>
            <person name="Berlin A."/>
            <person name="Brown A."/>
            <person name="Chapman S.B."/>
            <person name="Chen Z."/>
            <person name="Dunbar C."/>
            <person name="Freedman E."/>
            <person name="Gearin G."/>
            <person name="Gellesch M."/>
            <person name="Goldberg J."/>
            <person name="Griggs A."/>
            <person name="Gujja S."/>
            <person name="Heiman D."/>
            <person name="Howarth C."/>
            <person name="Larson L."/>
            <person name="Lui A."/>
            <person name="MacDonald P.J.P."/>
            <person name="Montmayeur A."/>
            <person name="Murphy C."/>
            <person name="Neiman D."/>
            <person name="Pearson M."/>
            <person name="Priest M."/>
            <person name="Roberts A."/>
            <person name="Saif S."/>
            <person name="Shea T."/>
            <person name="Shenoy N."/>
            <person name="Sisk P."/>
            <person name="Stolte C."/>
            <person name="Sykes S."/>
            <person name="Wortman J."/>
            <person name="Nusbaum C."/>
            <person name="Birren B."/>
        </authorList>
    </citation>
    <scope>NUCLEOTIDE SEQUENCE [LARGE SCALE GENOMIC DNA]</scope>
    <source>
        <strain evidence="3 4">F0323</strain>
    </source>
</reference>
<dbReference type="InterPro" id="IPR010131">
    <property type="entry name" value="MdtP/NodT-like"/>
</dbReference>
<evidence type="ECO:0000256" key="2">
    <source>
        <dbReference type="RuleBase" id="RU362097"/>
    </source>
</evidence>
<keyword evidence="2" id="KW-0449">Lipoprotein</keyword>
<name>G5G9J1_9BACT</name>
<gene>
    <name evidence="3" type="ORF">HMPREF9332_00242</name>
</gene>
<sequence length="488" mass="53381">MSSTQKNNLYEASWDKFPTELLSKIKIMKKILFVIIASATLSSCGLYKNYQRPTDVKIPNNIYRDSSKLENITDADTTNFGNMPWREVFVDSRLQNLIEKAITNNTNLRQADLTIRQAEAGLKISRLAFLPSVSLSPQGTITSWDFSKATKTYSVPVQASWQIDAFGTLRNAKKQSEMSLMQTRAAKQATRTAIIASVANLYYTLEMLDAQLATTKATAELWDKNVAAMETMFKAGLTNSSAVSQAKANRLSILTTIPTMQASIQKVENSLCALLHESPYTIERGVLEDVKLPSSLSAGIPMQLLSNRPDVRSAELQMAYAFYGVLGARGAFYPKITLSGAASWTNSGGLGIVNPGKILASAVASLVQPLFAQGKLRANLDIAKAQQESATLSFEQKLLDAGNEVNEAIDNYNAAKLRVDGNKELVKELTKSVETTDFIFKNDNSVSYLETLTAQQSLLQAQLNLISAKLDKVQAVISLYQALGGGRD</sequence>
<evidence type="ECO:0000313" key="4">
    <source>
        <dbReference type="Proteomes" id="UP000015993"/>
    </source>
</evidence>
<comment type="caution">
    <text evidence="3">The sequence shown here is derived from an EMBL/GenBank/DDBJ whole genome shotgun (WGS) entry which is preliminary data.</text>
</comment>
<proteinExistence type="inferred from homology"/>
<dbReference type="Proteomes" id="UP000015993">
    <property type="component" value="Unassembled WGS sequence"/>
</dbReference>
<dbReference type="InterPro" id="IPR003423">
    <property type="entry name" value="OMP_efflux"/>
</dbReference>
<comment type="subcellular location">
    <subcellularLocation>
        <location evidence="2">Cell membrane</location>
        <topology evidence="2">Lipid-anchor</topology>
    </subcellularLocation>
</comment>
<dbReference type="GO" id="GO:0015562">
    <property type="term" value="F:efflux transmembrane transporter activity"/>
    <property type="evidence" value="ECO:0007669"/>
    <property type="project" value="InterPro"/>
</dbReference>
<keyword evidence="2" id="KW-0564">Palmitate</keyword>
<evidence type="ECO:0000256" key="1">
    <source>
        <dbReference type="ARBA" id="ARBA00007613"/>
    </source>
</evidence>
<protein>
    <submittedName>
        <fullName evidence="3">Uncharacterized protein</fullName>
    </submittedName>
</protein>
<keyword evidence="2" id="KW-1134">Transmembrane beta strand</keyword>
<dbReference type="NCBIfam" id="TIGR01845">
    <property type="entry name" value="outer_NodT"/>
    <property type="match status" value="1"/>
</dbReference>
<dbReference type="GO" id="GO:0005886">
    <property type="term" value="C:plasma membrane"/>
    <property type="evidence" value="ECO:0007669"/>
    <property type="project" value="UniProtKB-SubCell"/>
</dbReference>
<keyword evidence="2" id="KW-0812">Transmembrane</keyword>
<dbReference type="EMBL" id="ACZK01000009">
    <property type="protein sequence ID" value="EHG24332.1"/>
    <property type="molecule type" value="Genomic_DNA"/>
</dbReference>
<dbReference type="AlphaFoldDB" id="G5G9J1"/>
<dbReference type="STRING" id="679199.HMPREF9332_00242"/>
<dbReference type="eggNOG" id="COG1538">
    <property type="taxonomic scope" value="Bacteria"/>
</dbReference>
<keyword evidence="4" id="KW-1185">Reference proteome</keyword>
<keyword evidence="2" id="KW-0472">Membrane</keyword>
<evidence type="ECO:0000313" key="3">
    <source>
        <dbReference type="EMBL" id="EHG24332.1"/>
    </source>
</evidence>
<dbReference type="Gene3D" id="1.20.1600.10">
    <property type="entry name" value="Outer membrane efflux proteins (OEP)"/>
    <property type="match status" value="1"/>
</dbReference>
<accession>G5G9J1</accession>
<dbReference type="PANTHER" id="PTHR30203">
    <property type="entry name" value="OUTER MEMBRANE CATION EFFLUX PROTEIN"/>
    <property type="match status" value="1"/>
</dbReference>
<dbReference type="Pfam" id="PF02321">
    <property type="entry name" value="OEP"/>
    <property type="match status" value="2"/>
</dbReference>
<dbReference type="Gene3D" id="2.20.200.10">
    <property type="entry name" value="Outer membrane efflux proteins (OEP)"/>
    <property type="match status" value="1"/>
</dbReference>
<comment type="similarity">
    <text evidence="1 2">Belongs to the outer membrane factor (OMF) (TC 1.B.17) family.</text>
</comment>
<organism evidence="3 4">
    <name type="scientific">Alloprevotella rava F0323</name>
    <dbReference type="NCBI Taxonomy" id="679199"/>
    <lineage>
        <taxon>Bacteria</taxon>
        <taxon>Pseudomonadati</taxon>
        <taxon>Bacteroidota</taxon>
        <taxon>Bacteroidia</taxon>
        <taxon>Bacteroidales</taxon>
        <taxon>Prevotellaceae</taxon>
        <taxon>Alloprevotella</taxon>
    </lineage>
</organism>